<comment type="subcellular location">
    <subcellularLocation>
        <location evidence="1">Membrane</location>
    </subcellularLocation>
</comment>
<reference evidence="8" key="1">
    <citation type="journal article" date="2019" name="Int. J. Syst. Evol. Microbiol.">
        <title>The Global Catalogue of Microorganisms (GCM) 10K type strain sequencing project: providing services to taxonomists for standard genome sequencing and annotation.</title>
        <authorList>
            <consortium name="The Broad Institute Genomics Platform"/>
            <consortium name="The Broad Institute Genome Sequencing Center for Infectious Disease"/>
            <person name="Wu L."/>
            <person name="Ma J."/>
        </authorList>
    </citation>
    <scope>NUCLEOTIDE SEQUENCE [LARGE SCALE GENOMIC DNA]</scope>
    <source>
        <strain evidence="8">CGMCC 1.12942</strain>
    </source>
</reference>
<keyword evidence="4" id="KW-0808">Transferase</keyword>
<keyword evidence="3" id="KW-0328">Glycosyltransferase</keyword>
<dbReference type="PANTHER" id="PTHR43025:SF3">
    <property type="entry name" value="MONOGALACTOSYLDIACYLGLYCEROL SYNTHASE 1, CHLOROPLASTIC"/>
    <property type="match status" value="1"/>
</dbReference>
<dbReference type="RefSeq" id="WP_379864573.1">
    <property type="nucleotide sequence ID" value="NZ_JBHTBW010000021.1"/>
</dbReference>
<evidence type="ECO:0000313" key="8">
    <source>
        <dbReference type="Proteomes" id="UP001596500"/>
    </source>
</evidence>
<accession>A0ABW2RJZ5</accession>
<dbReference type="Proteomes" id="UP001596500">
    <property type="component" value="Unassembled WGS sequence"/>
</dbReference>
<dbReference type="Pfam" id="PF04101">
    <property type="entry name" value="Glyco_tran_28_C"/>
    <property type="match status" value="1"/>
</dbReference>
<dbReference type="InterPro" id="IPR007235">
    <property type="entry name" value="Glyco_trans_28_C"/>
</dbReference>
<name>A0ABW2RJZ5_9BACL</name>
<organism evidence="7 8">
    <name type="scientific">Laceyella putida</name>
    <dbReference type="NCBI Taxonomy" id="110101"/>
    <lineage>
        <taxon>Bacteria</taxon>
        <taxon>Bacillati</taxon>
        <taxon>Bacillota</taxon>
        <taxon>Bacilli</taxon>
        <taxon>Bacillales</taxon>
        <taxon>Thermoactinomycetaceae</taxon>
        <taxon>Laceyella</taxon>
    </lineage>
</organism>
<comment type="caution">
    <text evidence="7">The sequence shown here is derived from an EMBL/GenBank/DDBJ whole genome shotgun (WGS) entry which is preliminary data.</text>
</comment>
<evidence type="ECO:0000256" key="4">
    <source>
        <dbReference type="ARBA" id="ARBA00022679"/>
    </source>
</evidence>
<proteinExistence type="inferred from homology"/>
<comment type="similarity">
    <text evidence="2">Belongs to the glycosyltransferase 28 family.</text>
</comment>
<evidence type="ECO:0000256" key="2">
    <source>
        <dbReference type="ARBA" id="ARBA00006962"/>
    </source>
</evidence>
<sequence length="372" mass="42165">MKKVLLLTEKFAGNGHYSAALALKKTFQLRYPHVQTDIVCVLPMINKTLESMLGSLYFNTLRLAPGLWRVCYQHDQEFYKVLNQPLMRLISHRLKEMINEYQPNVIICTHVFCLRACAILKNELRNSFKLGAVVTDFKANRFWIDRDVDFYLVAHEETGQAIKRTTPRSPVYATGIPIDPMFSLNQGEKKEIRAKLRLNPDRFTLLLMGGGKGIGPLTAMIKSLQTFLDLNDFPLQLLIVTGNNPSLFEKLKRFTQQHPHFHLYPFVRNMVDLMRASDILISKPGGLTSSEALACGLPILICRPIPGQEENNSRFLITKGAAIREDRPAIVPSVLLPYMADTLKRQQWQNIAQQLGKPAAALEAANIIMGFM</sequence>
<protein>
    <submittedName>
        <fullName evidence="7">Glycosyltransferase</fullName>
    </submittedName>
</protein>
<evidence type="ECO:0000256" key="1">
    <source>
        <dbReference type="ARBA" id="ARBA00004370"/>
    </source>
</evidence>
<dbReference type="InterPro" id="IPR009695">
    <property type="entry name" value="Diacylglyc_glucosyltr_N"/>
</dbReference>
<dbReference type="PANTHER" id="PTHR43025">
    <property type="entry name" value="MONOGALACTOSYLDIACYLGLYCEROL SYNTHASE"/>
    <property type="match status" value="1"/>
</dbReference>
<gene>
    <name evidence="7" type="ORF">ACFQNG_08930</name>
</gene>
<evidence type="ECO:0000259" key="6">
    <source>
        <dbReference type="Pfam" id="PF06925"/>
    </source>
</evidence>
<dbReference type="InterPro" id="IPR050519">
    <property type="entry name" value="Glycosyltransf_28_UgtP"/>
</dbReference>
<evidence type="ECO:0000259" key="5">
    <source>
        <dbReference type="Pfam" id="PF04101"/>
    </source>
</evidence>
<dbReference type="EMBL" id="JBHTBW010000021">
    <property type="protein sequence ID" value="MFC7441281.1"/>
    <property type="molecule type" value="Genomic_DNA"/>
</dbReference>
<dbReference type="SUPFAM" id="SSF53756">
    <property type="entry name" value="UDP-Glycosyltransferase/glycogen phosphorylase"/>
    <property type="match status" value="1"/>
</dbReference>
<evidence type="ECO:0000313" key="7">
    <source>
        <dbReference type="EMBL" id="MFC7441281.1"/>
    </source>
</evidence>
<dbReference type="Pfam" id="PF06925">
    <property type="entry name" value="MGDG_synth"/>
    <property type="match status" value="1"/>
</dbReference>
<feature type="domain" description="Glycosyl transferase family 28 C-terminal" evidence="5">
    <location>
        <begin position="204"/>
        <end position="323"/>
    </location>
</feature>
<evidence type="ECO:0000256" key="3">
    <source>
        <dbReference type="ARBA" id="ARBA00022676"/>
    </source>
</evidence>
<dbReference type="Gene3D" id="3.40.50.2000">
    <property type="entry name" value="Glycogen Phosphorylase B"/>
    <property type="match status" value="1"/>
</dbReference>
<keyword evidence="8" id="KW-1185">Reference proteome</keyword>
<feature type="domain" description="Diacylglycerol glucosyltransferase N-terminal" evidence="6">
    <location>
        <begin position="16"/>
        <end position="178"/>
    </location>
</feature>